<dbReference type="GO" id="GO:0005975">
    <property type="term" value="P:carbohydrate metabolic process"/>
    <property type="evidence" value="ECO:0007669"/>
    <property type="project" value="InterPro"/>
</dbReference>
<dbReference type="NCBIfam" id="TIGR02128">
    <property type="entry name" value="G6PI_arch"/>
    <property type="match status" value="1"/>
</dbReference>
<dbReference type="GO" id="GO:0006047">
    <property type="term" value="P:UDP-N-acetylglucosamine metabolic process"/>
    <property type="evidence" value="ECO:0007669"/>
    <property type="project" value="TreeGrafter"/>
</dbReference>
<dbReference type="Gene3D" id="3.40.50.10490">
    <property type="entry name" value="Glucose-6-phosphate isomerase like protein, domain 1"/>
    <property type="match status" value="2"/>
</dbReference>
<dbReference type="SUPFAM" id="SSF53697">
    <property type="entry name" value="SIS domain"/>
    <property type="match status" value="1"/>
</dbReference>
<dbReference type="InterPro" id="IPR001347">
    <property type="entry name" value="SIS_dom"/>
</dbReference>
<dbReference type="CDD" id="cd05017">
    <property type="entry name" value="SIS_PGI_PMI_1"/>
    <property type="match status" value="1"/>
</dbReference>
<dbReference type="EMBL" id="MRZU01000003">
    <property type="protein sequence ID" value="OUJ18720.1"/>
    <property type="molecule type" value="Genomic_DNA"/>
</dbReference>
<dbReference type="OrthoDB" id="10151at2157"/>
<evidence type="ECO:0000313" key="5">
    <source>
        <dbReference type="Proteomes" id="UP000195137"/>
    </source>
</evidence>
<reference evidence="4 5" key="1">
    <citation type="submission" date="2016-12" db="EMBL/GenBank/DDBJ databases">
        <title>Discovery of methanogenic haloarchaea.</title>
        <authorList>
            <person name="Sorokin D.Y."/>
            <person name="Makarova K.S."/>
            <person name="Abbas B."/>
            <person name="Ferrer M."/>
            <person name="Golyshin P.N."/>
        </authorList>
    </citation>
    <scope>NUCLEOTIDE SEQUENCE [LARGE SCALE GENOMIC DNA]</scope>
    <source>
        <strain evidence="4">AMET1</strain>
    </source>
</reference>
<dbReference type="GO" id="GO:0004347">
    <property type="term" value="F:glucose-6-phosphate isomerase activity"/>
    <property type="evidence" value="ECO:0007669"/>
    <property type="project" value="InterPro"/>
</dbReference>
<dbReference type="GO" id="GO:0004360">
    <property type="term" value="F:glutamine-fructose-6-phosphate transaminase (isomerizing) activity"/>
    <property type="evidence" value="ECO:0007669"/>
    <property type="project" value="TreeGrafter"/>
</dbReference>
<dbReference type="InterPro" id="IPR046348">
    <property type="entry name" value="SIS_dom_sf"/>
</dbReference>
<dbReference type="GO" id="GO:0006002">
    <property type="term" value="P:fructose 6-phosphate metabolic process"/>
    <property type="evidence" value="ECO:0007669"/>
    <property type="project" value="TreeGrafter"/>
</dbReference>
<comment type="similarity">
    <text evidence="1">Belongs to the PGI/PMI family.</text>
</comment>
<dbReference type="PANTHER" id="PTHR10937">
    <property type="entry name" value="GLUCOSAMINE--FRUCTOSE-6-PHOSPHATE AMINOTRANSFERASE, ISOMERIZING"/>
    <property type="match status" value="1"/>
</dbReference>
<evidence type="ECO:0000256" key="1">
    <source>
        <dbReference type="ARBA" id="ARBA00010523"/>
    </source>
</evidence>
<dbReference type="CDD" id="cd05637">
    <property type="entry name" value="SIS_PGI_PMI_2"/>
    <property type="match status" value="1"/>
</dbReference>
<name>A0A1Y3GBU3_9EURY</name>
<dbReference type="InterPro" id="IPR035484">
    <property type="entry name" value="SIS_PGI/PMI_1"/>
</dbReference>
<dbReference type="PANTHER" id="PTHR10937:SF0">
    <property type="entry name" value="GLUTAMINE--FRUCTOSE-6-PHOSPHATE TRANSAMINASE (ISOMERIZING)"/>
    <property type="match status" value="1"/>
</dbReference>
<evidence type="ECO:0000259" key="3">
    <source>
        <dbReference type="PROSITE" id="PS51464"/>
    </source>
</evidence>
<dbReference type="InterPro" id="IPR019490">
    <property type="entry name" value="Glu6P/Mann6P_isomerase_C"/>
</dbReference>
<keyword evidence="5" id="KW-1185">Reference proteome</keyword>
<proteinExistence type="inferred from homology"/>
<organism evidence="4 5">
    <name type="scientific">Methanonatronarchaeum thermophilum</name>
    <dbReference type="NCBI Taxonomy" id="1927129"/>
    <lineage>
        <taxon>Archaea</taxon>
        <taxon>Methanobacteriati</taxon>
        <taxon>Methanobacteriota</taxon>
        <taxon>Methanonatronarchaeia</taxon>
        <taxon>Methanonatronarchaeales</taxon>
        <taxon>Methanonatronarchaeaceae</taxon>
        <taxon>Methanonatronarchaeum</taxon>
    </lineage>
</organism>
<keyword evidence="2 4" id="KW-0413">Isomerase</keyword>
<protein>
    <submittedName>
        <fullName evidence="4">Glucose-6-phosphate isomerase Pgi</fullName>
    </submittedName>
</protein>
<dbReference type="NCBIfam" id="NF006426">
    <property type="entry name" value="PRK08674.1-6"/>
    <property type="match status" value="1"/>
</dbReference>
<dbReference type="Proteomes" id="UP000195137">
    <property type="component" value="Unassembled WGS sequence"/>
</dbReference>
<accession>A0A1Y3GBU3</accession>
<dbReference type="GO" id="GO:0097367">
    <property type="term" value="F:carbohydrate derivative binding"/>
    <property type="evidence" value="ECO:0007669"/>
    <property type="project" value="InterPro"/>
</dbReference>
<gene>
    <name evidence="4" type="ORF">AMET1_0370</name>
</gene>
<feature type="domain" description="SIS" evidence="3">
    <location>
        <begin position="35"/>
        <end position="174"/>
    </location>
</feature>
<dbReference type="Pfam" id="PF01380">
    <property type="entry name" value="SIS"/>
    <property type="match status" value="1"/>
</dbReference>
<dbReference type="Pfam" id="PF10432">
    <property type="entry name" value="bact-PGI_C"/>
    <property type="match status" value="1"/>
</dbReference>
<dbReference type="AlphaFoldDB" id="A0A1Y3GBU3"/>
<dbReference type="RefSeq" id="WP_086636787.1">
    <property type="nucleotide sequence ID" value="NZ_MRZU01000003.1"/>
</dbReference>
<evidence type="ECO:0000313" key="4">
    <source>
        <dbReference type="EMBL" id="OUJ18720.1"/>
    </source>
</evidence>
<dbReference type="NCBIfam" id="NF006423">
    <property type="entry name" value="PRK08674.1-2"/>
    <property type="match status" value="1"/>
</dbReference>
<sequence length="348" mass="39742">MLSREQINRYDSEGMLKELEMYPEMCLKAYQKTDIQMDLTNIKNIVITGMGGSAIGGYMLEKLLRNKISTPIIVNRDYDLPKYVDKKTLLLTVSYSGNTKETLSSIKKALKKGCKIACITSNGKLQKIAEKNKIKTFQPPTGLQPRAAFPYLFIPLLKILENSNQTKKHDIEETIKTLKQIKKTNQPETPIEKNIAKKTAKNLKNTIPVIYGYQKMEPVAYRWKCQINENAKQFSIFNRYPELNHNEVVGWSNPITKNMTVCLIREQNEPQKTTQLINATKNTFKYAKNINEIKAPGKTPLTKMLSGVYIGDYVSIYLATLNKVNPTPVKPITKIKNKLKKMEEQKNG</sequence>
<evidence type="ECO:0000256" key="2">
    <source>
        <dbReference type="ARBA" id="ARBA00023235"/>
    </source>
</evidence>
<comment type="caution">
    <text evidence="4">The sequence shown here is derived from an EMBL/GenBank/DDBJ whole genome shotgun (WGS) entry which is preliminary data.</text>
</comment>
<dbReference type="GO" id="GO:0006487">
    <property type="term" value="P:protein N-linked glycosylation"/>
    <property type="evidence" value="ECO:0007669"/>
    <property type="project" value="TreeGrafter"/>
</dbReference>
<dbReference type="PROSITE" id="PS51464">
    <property type="entry name" value="SIS"/>
    <property type="match status" value="1"/>
</dbReference>
<dbReference type="GO" id="GO:0004476">
    <property type="term" value="F:mannose-6-phosphate isomerase activity"/>
    <property type="evidence" value="ECO:0007669"/>
    <property type="project" value="InterPro"/>
</dbReference>